<evidence type="ECO:0000313" key="5">
    <source>
        <dbReference type="Proteomes" id="UP000198893"/>
    </source>
</evidence>
<name>A0A1H8WEF4_9RHOB</name>
<dbReference type="OrthoDB" id="9809784at2"/>
<proteinExistence type="predicted"/>
<accession>A0A1H8WEF4</accession>
<dbReference type="Pfam" id="PF01546">
    <property type="entry name" value="Peptidase_M20"/>
    <property type="match status" value="1"/>
</dbReference>
<organism evidence="4 5">
    <name type="scientific">Salinihabitans flavidus</name>
    <dbReference type="NCBI Taxonomy" id="569882"/>
    <lineage>
        <taxon>Bacteria</taxon>
        <taxon>Pseudomonadati</taxon>
        <taxon>Pseudomonadota</taxon>
        <taxon>Alphaproteobacteria</taxon>
        <taxon>Rhodobacterales</taxon>
        <taxon>Roseobacteraceae</taxon>
        <taxon>Salinihabitans</taxon>
    </lineage>
</organism>
<keyword evidence="1" id="KW-0479">Metal-binding</keyword>
<evidence type="ECO:0000259" key="3">
    <source>
        <dbReference type="Pfam" id="PF07687"/>
    </source>
</evidence>
<dbReference type="InterPro" id="IPR050072">
    <property type="entry name" value="Peptidase_M20A"/>
</dbReference>
<dbReference type="AlphaFoldDB" id="A0A1H8WEF4"/>
<dbReference type="EMBL" id="FODS01000058">
    <property type="protein sequence ID" value="SEP26040.1"/>
    <property type="molecule type" value="Genomic_DNA"/>
</dbReference>
<sequence>MTATIDQTDLYKRVVEHLDEDFLISAIQGALSIPSTSGEEEEVARYFLDLMKERNISAELQPVPESPMMGPSYNTIGRVKGTGGAPSLLFNGHMDHNPVSDGWSKDPFGGIIEDGWIYGFVHMKAADACYIAALDAVQRAGITLSGDVSIALVCGELRGGAGTRHALKQGLAADYFILGEPTELQLATCHSASRVVNIHVLGRSKHFATEDAPGMKGVNAVEQAARVIQALGPSHTPMKPRQEGGILSFEPKAGFEGLPQLNVGPIEGGIGRTYVKTRPALFPDVCTITVDFRIIPGMSRETLQDDLVRFLDGFREEEPEFKYEIEFTEDTFPVPFDAPMDSPVVKTIAEAHEMEHGTPPQWSQILRFAASDASPMQEAGITGLIYGPTGKYLSRPDEKCEIADFIAATRTYAYAIASICGARE</sequence>
<dbReference type="SUPFAM" id="SSF53187">
    <property type="entry name" value="Zn-dependent exopeptidases"/>
    <property type="match status" value="1"/>
</dbReference>
<dbReference type="GO" id="GO:0046872">
    <property type="term" value="F:metal ion binding"/>
    <property type="evidence" value="ECO:0007669"/>
    <property type="project" value="UniProtKB-KW"/>
</dbReference>
<evidence type="ECO:0000256" key="1">
    <source>
        <dbReference type="ARBA" id="ARBA00022723"/>
    </source>
</evidence>
<dbReference type="InterPro" id="IPR011650">
    <property type="entry name" value="Peptidase_M20_dimer"/>
</dbReference>
<dbReference type="PANTHER" id="PTHR43808">
    <property type="entry name" value="ACETYLORNITHINE DEACETYLASE"/>
    <property type="match status" value="1"/>
</dbReference>
<evidence type="ECO:0000256" key="2">
    <source>
        <dbReference type="ARBA" id="ARBA00022801"/>
    </source>
</evidence>
<gene>
    <name evidence="4" type="ORF">SAMN04490248_1585</name>
</gene>
<dbReference type="Proteomes" id="UP000198893">
    <property type="component" value="Unassembled WGS sequence"/>
</dbReference>
<dbReference type="RefSeq" id="WP_093120829.1">
    <property type="nucleotide sequence ID" value="NZ_FODS01000058.1"/>
</dbReference>
<feature type="domain" description="Peptidase M20 dimerisation" evidence="3">
    <location>
        <begin position="198"/>
        <end position="312"/>
    </location>
</feature>
<dbReference type="Gene3D" id="3.30.70.360">
    <property type="match status" value="1"/>
</dbReference>
<dbReference type="GO" id="GO:0016787">
    <property type="term" value="F:hydrolase activity"/>
    <property type="evidence" value="ECO:0007669"/>
    <property type="project" value="UniProtKB-KW"/>
</dbReference>
<evidence type="ECO:0000313" key="4">
    <source>
        <dbReference type="EMBL" id="SEP26040.1"/>
    </source>
</evidence>
<keyword evidence="2" id="KW-0378">Hydrolase</keyword>
<dbReference type="InterPro" id="IPR002933">
    <property type="entry name" value="Peptidase_M20"/>
</dbReference>
<dbReference type="Gene3D" id="3.40.630.10">
    <property type="entry name" value="Zn peptidases"/>
    <property type="match status" value="2"/>
</dbReference>
<protein>
    <submittedName>
        <fullName evidence="4">Acetylornithine deacetylase</fullName>
    </submittedName>
</protein>
<dbReference type="SUPFAM" id="SSF55031">
    <property type="entry name" value="Bacterial exopeptidase dimerisation domain"/>
    <property type="match status" value="1"/>
</dbReference>
<dbReference type="STRING" id="569882.SAMN04490248_1585"/>
<keyword evidence="5" id="KW-1185">Reference proteome</keyword>
<dbReference type="Pfam" id="PF07687">
    <property type="entry name" value="M20_dimer"/>
    <property type="match status" value="1"/>
</dbReference>
<reference evidence="4 5" key="1">
    <citation type="submission" date="2016-10" db="EMBL/GenBank/DDBJ databases">
        <authorList>
            <person name="de Groot N.N."/>
        </authorList>
    </citation>
    <scope>NUCLEOTIDE SEQUENCE [LARGE SCALE GENOMIC DNA]</scope>
    <source>
        <strain evidence="4 5">DSM 27842</strain>
    </source>
</reference>
<dbReference type="InterPro" id="IPR036264">
    <property type="entry name" value="Bact_exopeptidase_dim_dom"/>
</dbReference>